<evidence type="ECO:0000313" key="3">
    <source>
        <dbReference type="Proteomes" id="UP001177003"/>
    </source>
</evidence>
<evidence type="ECO:0000256" key="1">
    <source>
        <dbReference type="SAM" id="MobiDB-lite"/>
    </source>
</evidence>
<dbReference type="Proteomes" id="UP001177003">
    <property type="component" value="Chromosome 5"/>
</dbReference>
<keyword evidence="3" id="KW-1185">Reference proteome</keyword>
<gene>
    <name evidence="2" type="ORF">LSALG_LOCUS24066</name>
</gene>
<accession>A0AA36E7W0</accession>
<evidence type="ECO:0000313" key="2">
    <source>
        <dbReference type="EMBL" id="CAI9284545.1"/>
    </source>
</evidence>
<proteinExistence type="predicted"/>
<dbReference type="EMBL" id="OX465081">
    <property type="protein sequence ID" value="CAI9284545.1"/>
    <property type="molecule type" value="Genomic_DNA"/>
</dbReference>
<feature type="compositionally biased region" description="Basic and acidic residues" evidence="1">
    <location>
        <begin position="20"/>
        <end position="40"/>
    </location>
</feature>
<feature type="region of interest" description="Disordered" evidence="1">
    <location>
        <begin position="19"/>
        <end position="40"/>
    </location>
</feature>
<organism evidence="2 3">
    <name type="scientific">Lactuca saligna</name>
    <name type="common">Willowleaf lettuce</name>
    <dbReference type="NCBI Taxonomy" id="75948"/>
    <lineage>
        <taxon>Eukaryota</taxon>
        <taxon>Viridiplantae</taxon>
        <taxon>Streptophyta</taxon>
        <taxon>Embryophyta</taxon>
        <taxon>Tracheophyta</taxon>
        <taxon>Spermatophyta</taxon>
        <taxon>Magnoliopsida</taxon>
        <taxon>eudicotyledons</taxon>
        <taxon>Gunneridae</taxon>
        <taxon>Pentapetalae</taxon>
        <taxon>asterids</taxon>
        <taxon>campanulids</taxon>
        <taxon>Asterales</taxon>
        <taxon>Asteraceae</taxon>
        <taxon>Cichorioideae</taxon>
        <taxon>Cichorieae</taxon>
        <taxon>Lactucinae</taxon>
        <taxon>Lactuca</taxon>
    </lineage>
</organism>
<name>A0AA36E7W0_LACSI</name>
<dbReference type="AlphaFoldDB" id="A0AA36E7W0"/>
<protein>
    <submittedName>
        <fullName evidence="2">Uncharacterized protein</fullName>
    </submittedName>
</protein>
<sequence>MEATMGSLKYFVRRKIQMTRRRERDNDSGQREHRSDEQQRLDEMEAEGFKISVSLNEFGSFSFLSSRRSLHRRLTPTSGLNPRIKSVTLDSSSTAIIDDPTSAFASEEESPAKIGARVRSEERTIWSTSTDLVVHRSSGVAGAILATSSPLCFLVPVTVDERGRKQKENGNRGCLGCLVCHKTVGENGRGCCPWLAGNH</sequence>
<reference evidence="2" key="1">
    <citation type="submission" date="2023-04" db="EMBL/GenBank/DDBJ databases">
        <authorList>
            <person name="Vijverberg K."/>
            <person name="Xiong W."/>
            <person name="Schranz E."/>
        </authorList>
    </citation>
    <scope>NUCLEOTIDE SEQUENCE</scope>
</reference>